<dbReference type="AlphaFoldDB" id="A0A5D0HRQ1"/>
<dbReference type="Proteomes" id="UP000323930">
    <property type="component" value="Unassembled WGS sequence"/>
</dbReference>
<gene>
    <name evidence="2" type="ORF">FUA24_11285</name>
</gene>
<reference evidence="2 3" key="1">
    <citation type="submission" date="2019-08" db="EMBL/GenBank/DDBJ databases">
        <title>Seonamhaeicola sediminis sp. nov., isolated from marine sediment.</title>
        <authorList>
            <person name="Cao W.R."/>
        </authorList>
    </citation>
    <scope>NUCLEOTIDE SEQUENCE [LARGE SCALE GENOMIC DNA]</scope>
    <source>
        <strain evidence="2 3">B011</strain>
    </source>
</reference>
<dbReference type="OrthoDB" id="1178263at2"/>
<proteinExistence type="predicted"/>
<evidence type="ECO:0000313" key="3">
    <source>
        <dbReference type="Proteomes" id="UP000323930"/>
    </source>
</evidence>
<accession>A0A5D0HRQ1</accession>
<dbReference type="EMBL" id="VSDQ01000679">
    <property type="protein sequence ID" value="TYA73925.1"/>
    <property type="molecule type" value="Genomic_DNA"/>
</dbReference>
<dbReference type="Pfam" id="PF08695">
    <property type="entry name" value="Coa1"/>
    <property type="match status" value="1"/>
</dbReference>
<keyword evidence="3" id="KW-1185">Reference proteome</keyword>
<dbReference type="InterPro" id="IPR014807">
    <property type="entry name" value="Coa1"/>
</dbReference>
<comment type="caution">
    <text evidence="2">The sequence shown here is derived from an EMBL/GenBank/DDBJ whole genome shotgun (WGS) entry which is preliminary data.</text>
</comment>
<keyword evidence="1" id="KW-0472">Membrane</keyword>
<keyword evidence="1" id="KW-0812">Transmembrane</keyword>
<dbReference type="RefSeq" id="WP_148542317.1">
    <property type="nucleotide sequence ID" value="NZ_VSDQ01000679.1"/>
</dbReference>
<feature type="transmembrane region" description="Helical" evidence="1">
    <location>
        <begin position="16"/>
        <end position="41"/>
    </location>
</feature>
<sequence>MEELQRKNWFGRNWKWAVPIGECLTLIVLGILGLGSLIFGVTKMFKSSEPYTYAFEQASVNENVVRLIGEPIETDGIINGNISLSDNDGDADFSIPIAGPKGKANIVIKAKKTDGDWSYEELYVTIKASKEQINLLEKQLDSI</sequence>
<protein>
    <recommendedName>
        <fullName evidence="4">Cytochrome oxidase complex assembly protein 1</fullName>
    </recommendedName>
</protein>
<evidence type="ECO:0000313" key="2">
    <source>
        <dbReference type="EMBL" id="TYA73925.1"/>
    </source>
</evidence>
<evidence type="ECO:0008006" key="4">
    <source>
        <dbReference type="Google" id="ProtNLM"/>
    </source>
</evidence>
<keyword evidence="1" id="KW-1133">Transmembrane helix</keyword>
<name>A0A5D0HRQ1_9FLAO</name>
<evidence type="ECO:0000256" key="1">
    <source>
        <dbReference type="SAM" id="Phobius"/>
    </source>
</evidence>
<organism evidence="2 3">
    <name type="scientific">Seonamhaeicola marinus</name>
    <dbReference type="NCBI Taxonomy" id="1912246"/>
    <lineage>
        <taxon>Bacteria</taxon>
        <taxon>Pseudomonadati</taxon>
        <taxon>Bacteroidota</taxon>
        <taxon>Flavobacteriia</taxon>
        <taxon>Flavobacteriales</taxon>
        <taxon>Flavobacteriaceae</taxon>
    </lineage>
</organism>